<dbReference type="AlphaFoldDB" id="A0A419T9A9"/>
<dbReference type="Proteomes" id="UP000284277">
    <property type="component" value="Unassembled WGS sequence"/>
</dbReference>
<gene>
    <name evidence="1" type="ORF">BET01_12965</name>
</gene>
<dbReference type="RefSeq" id="WP_120195490.1">
    <property type="nucleotide sequence ID" value="NZ_MCIA01000003.1"/>
</dbReference>
<accession>A0A419T9A9</accession>
<sequence>MTISEEQLKQLVLKILKRLEEEGKREKKLLYMVCTSAWDERYYGFLEEIQKTGEYRVCPVIPDEWQVEGREACFRSFSSCEGMRYYSQGIPEDLEDAVTVFPVIATEVAVKTALCIHDTFETTWLAACFRAGSRILFLQSGLAPFSGKEQPAYQEQILSYYRKLLEYGIEIGSYKSLSHSDSVKSVIAKEKPSACVARGKRLITASNVEEHTSDGVLLLKEGDIITDLAKDRARLLNIVLQ</sequence>
<evidence type="ECO:0008006" key="3">
    <source>
        <dbReference type="Google" id="ProtNLM"/>
    </source>
</evidence>
<comment type="caution">
    <text evidence="1">The sequence shown here is derived from an EMBL/GenBank/DDBJ whole genome shotgun (WGS) entry which is preliminary data.</text>
</comment>
<name>A0A419T9A9_9FIRM</name>
<protein>
    <recommendedName>
        <fullName evidence="3">Flavoprotein</fullName>
    </recommendedName>
</protein>
<evidence type="ECO:0000313" key="2">
    <source>
        <dbReference type="Proteomes" id="UP000284277"/>
    </source>
</evidence>
<reference evidence="1 2" key="1">
    <citation type="submission" date="2016-08" db="EMBL/GenBank/DDBJ databases">
        <title>A new outlook on sporulation: Clostridium algidixylanolyticum.</title>
        <authorList>
            <person name="Poppleton D.I."/>
            <person name="Gribaldo S."/>
        </authorList>
    </citation>
    <scope>NUCLEOTIDE SEQUENCE [LARGE SCALE GENOMIC DNA]</scope>
    <source>
        <strain evidence="1 2">SPL73</strain>
    </source>
</reference>
<dbReference type="OrthoDB" id="1987139at2"/>
<evidence type="ECO:0000313" key="1">
    <source>
        <dbReference type="EMBL" id="RKD34060.1"/>
    </source>
</evidence>
<dbReference type="EMBL" id="MCIA01000003">
    <property type="protein sequence ID" value="RKD34060.1"/>
    <property type="molecule type" value="Genomic_DNA"/>
</dbReference>
<organism evidence="1 2">
    <name type="scientific">Lacrimispora algidixylanolytica</name>
    <dbReference type="NCBI Taxonomy" id="94868"/>
    <lineage>
        <taxon>Bacteria</taxon>
        <taxon>Bacillati</taxon>
        <taxon>Bacillota</taxon>
        <taxon>Clostridia</taxon>
        <taxon>Lachnospirales</taxon>
        <taxon>Lachnospiraceae</taxon>
        <taxon>Lacrimispora</taxon>
    </lineage>
</organism>
<keyword evidence="2" id="KW-1185">Reference proteome</keyword>
<proteinExistence type="predicted"/>